<name>A0A850NJJ6_9FLAO</name>
<dbReference type="PROSITE" id="PS50112">
    <property type="entry name" value="PAS"/>
    <property type="match status" value="1"/>
</dbReference>
<evidence type="ECO:0000313" key="6">
    <source>
        <dbReference type="Proteomes" id="UP000558089"/>
    </source>
</evidence>
<dbReference type="CDD" id="cd00130">
    <property type="entry name" value="PAS"/>
    <property type="match status" value="1"/>
</dbReference>
<dbReference type="InterPro" id="IPR035965">
    <property type="entry name" value="PAS-like_dom_sf"/>
</dbReference>
<evidence type="ECO:0000256" key="1">
    <source>
        <dbReference type="ARBA" id="ARBA00022630"/>
    </source>
</evidence>
<dbReference type="AlphaFoldDB" id="A0A850NJJ6"/>
<organism evidence="5 6">
    <name type="scientific">Flagellimonas chongwuensis</name>
    <dbReference type="NCBI Taxonomy" id="2697365"/>
    <lineage>
        <taxon>Bacteria</taxon>
        <taxon>Pseudomonadati</taxon>
        <taxon>Bacteroidota</taxon>
        <taxon>Flavobacteriia</taxon>
        <taxon>Flavobacteriales</taxon>
        <taxon>Flavobacteriaceae</taxon>
        <taxon>Flagellimonas</taxon>
    </lineage>
</organism>
<evidence type="ECO:0000313" key="5">
    <source>
        <dbReference type="EMBL" id="NVN18692.1"/>
    </source>
</evidence>
<evidence type="ECO:0000256" key="2">
    <source>
        <dbReference type="ARBA" id="ARBA00022643"/>
    </source>
</evidence>
<keyword evidence="3" id="KW-0157">Chromophore</keyword>
<evidence type="ECO:0000256" key="3">
    <source>
        <dbReference type="ARBA" id="ARBA00022991"/>
    </source>
</evidence>
<proteinExistence type="predicted"/>
<sequence length="163" mass="18917">MIDDSNIRISPLLSFDFYLESYHKLMLQLKKEVDLKQIKSLLRNDIDHNIQQIIKVEDYDALVITDLNQAIVWVNEGFSEMTGYHKKYALGKKPSFLQGAETSKMIKRQIKEQLLSHHRYKGAIINYRKNGEAYRCQIDIFPIYGSKGAPTHFIALEKELLAA</sequence>
<dbReference type="PANTHER" id="PTHR47429">
    <property type="entry name" value="PROTEIN TWIN LOV 1"/>
    <property type="match status" value="1"/>
</dbReference>
<gene>
    <name evidence="5" type="ORF">GUA46_10080</name>
</gene>
<feature type="domain" description="PAS" evidence="4">
    <location>
        <begin position="46"/>
        <end position="92"/>
    </location>
</feature>
<dbReference type="PANTHER" id="PTHR47429:SF2">
    <property type="entry name" value="PROTEIN TWIN LOV 1"/>
    <property type="match status" value="1"/>
</dbReference>
<keyword evidence="1" id="KW-0285">Flavoprotein</keyword>
<dbReference type="InterPro" id="IPR000014">
    <property type="entry name" value="PAS"/>
</dbReference>
<dbReference type="SUPFAM" id="SSF55785">
    <property type="entry name" value="PYP-like sensor domain (PAS domain)"/>
    <property type="match status" value="1"/>
</dbReference>
<dbReference type="EMBL" id="WYET01000004">
    <property type="protein sequence ID" value="NVN18692.1"/>
    <property type="molecule type" value="Genomic_DNA"/>
</dbReference>
<dbReference type="Gene3D" id="3.30.450.20">
    <property type="entry name" value="PAS domain"/>
    <property type="match status" value="1"/>
</dbReference>
<protein>
    <submittedName>
        <fullName evidence="5">PAS domain-containing protein</fullName>
    </submittedName>
</protein>
<keyword evidence="2" id="KW-0288">FMN</keyword>
<comment type="caution">
    <text evidence="5">The sequence shown here is derived from an EMBL/GenBank/DDBJ whole genome shotgun (WGS) entry which is preliminary data.</text>
</comment>
<dbReference type="RefSeq" id="WP_176620387.1">
    <property type="nucleotide sequence ID" value="NZ_WYET01000004.1"/>
</dbReference>
<reference evidence="5 6" key="1">
    <citation type="submission" date="2020-01" db="EMBL/GenBank/DDBJ databases">
        <title>Draft Genome Analysis of Muricauda sp. HICW Isolated from coastal seawater of PR China.</title>
        <authorList>
            <person name="Chen M.-X."/>
        </authorList>
    </citation>
    <scope>NUCLEOTIDE SEQUENCE [LARGE SCALE GENOMIC DNA]</scope>
    <source>
        <strain evidence="5 6">HICW</strain>
    </source>
</reference>
<evidence type="ECO:0000259" key="4">
    <source>
        <dbReference type="PROSITE" id="PS50112"/>
    </source>
</evidence>
<dbReference type="Proteomes" id="UP000558089">
    <property type="component" value="Unassembled WGS sequence"/>
</dbReference>
<dbReference type="NCBIfam" id="TIGR00229">
    <property type="entry name" value="sensory_box"/>
    <property type="match status" value="1"/>
</dbReference>
<dbReference type="Pfam" id="PF13426">
    <property type="entry name" value="PAS_9"/>
    <property type="match status" value="1"/>
</dbReference>
<keyword evidence="6" id="KW-1185">Reference proteome</keyword>
<accession>A0A850NJJ6</accession>